<dbReference type="InterPro" id="IPR036291">
    <property type="entry name" value="NAD(P)-bd_dom_sf"/>
</dbReference>
<dbReference type="Pfam" id="PF07479">
    <property type="entry name" value="NAD_Gly3P_dh_C"/>
    <property type="match status" value="1"/>
</dbReference>
<keyword evidence="5 9" id="KW-0520">NAD</keyword>
<dbReference type="InterPro" id="IPR006168">
    <property type="entry name" value="G3P_DH_NAD-dep"/>
</dbReference>
<evidence type="ECO:0000256" key="5">
    <source>
        <dbReference type="ARBA" id="ARBA00023027"/>
    </source>
</evidence>
<comment type="catalytic activity">
    <reaction evidence="10">
        <text>sn-glycerol 3-phosphate + NADP(+) = dihydroxyacetone phosphate + NADPH + H(+)</text>
        <dbReference type="Rhea" id="RHEA:11096"/>
        <dbReference type="ChEBI" id="CHEBI:15378"/>
        <dbReference type="ChEBI" id="CHEBI:57597"/>
        <dbReference type="ChEBI" id="CHEBI:57642"/>
        <dbReference type="ChEBI" id="CHEBI:57783"/>
        <dbReference type="ChEBI" id="CHEBI:58349"/>
        <dbReference type="EC" id="1.1.1.94"/>
    </reaction>
</comment>
<dbReference type="PRINTS" id="PR00077">
    <property type="entry name" value="GPDHDRGNASE"/>
</dbReference>
<dbReference type="Gene3D" id="3.40.50.720">
    <property type="entry name" value="NAD(P)-binding Rossmann-like Domain"/>
    <property type="match status" value="1"/>
</dbReference>
<evidence type="ECO:0000256" key="8">
    <source>
        <dbReference type="ARBA" id="ARBA00023264"/>
    </source>
</evidence>
<dbReference type="InterPro" id="IPR008927">
    <property type="entry name" value="6-PGluconate_DH-like_C_sf"/>
</dbReference>
<dbReference type="InterPro" id="IPR011128">
    <property type="entry name" value="G3P_DH_NAD-dep_N"/>
</dbReference>
<evidence type="ECO:0000256" key="10">
    <source>
        <dbReference type="RuleBase" id="RU000439"/>
    </source>
</evidence>
<keyword evidence="3" id="KW-0521">NADP</keyword>
<keyword evidence="2" id="KW-0444">Lipid biosynthesis</keyword>
<evidence type="ECO:0000259" key="12">
    <source>
        <dbReference type="Pfam" id="PF07479"/>
    </source>
</evidence>
<reference evidence="13 14" key="1">
    <citation type="submission" date="2022-11" db="EMBL/GenBank/DDBJ databases">
        <authorList>
            <person name="Caiyu Z."/>
        </authorList>
    </citation>
    <scope>NUCLEOTIDE SEQUENCE [LARGE SCALE GENOMIC DNA]</scope>
    <source>
        <strain evidence="13 14">YR-4</strain>
    </source>
</reference>
<evidence type="ECO:0000313" key="14">
    <source>
        <dbReference type="Proteomes" id="UP001082703"/>
    </source>
</evidence>
<dbReference type="InterPro" id="IPR013328">
    <property type="entry name" value="6PGD_dom2"/>
</dbReference>
<evidence type="ECO:0000256" key="4">
    <source>
        <dbReference type="ARBA" id="ARBA00023002"/>
    </source>
</evidence>
<accession>A0ABT4BR05</accession>
<dbReference type="PIRSF" id="PIRSF000114">
    <property type="entry name" value="Glycerol-3-P_dh"/>
    <property type="match status" value="1"/>
</dbReference>
<evidence type="ECO:0000256" key="7">
    <source>
        <dbReference type="ARBA" id="ARBA00023209"/>
    </source>
</evidence>
<keyword evidence="7" id="KW-0594">Phospholipid biosynthesis</keyword>
<keyword evidence="4 9" id="KW-0560">Oxidoreductase</keyword>
<comment type="similarity">
    <text evidence="1 9">Belongs to the NAD-dependent glycerol-3-phosphate dehydrogenase family.</text>
</comment>
<comment type="caution">
    <text evidence="13">The sequence shown here is derived from an EMBL/GenBank/DDBJ whole genome shotgun (WGS) entry which is preliminary data.</text>
</comment>
<evidence type="ECO:0000256" key="3">
    <source>
        <dbReference type="ARBA" id="ARBA00022857"/>
    </source>
</evidence>
<evidence type="ECO:0000256" key="2">
    <source>
        <dbReference type="ARBA" id="ARBA00022516"/>
    </source>
</evidence>
<proteinExistence type="inferred from homology"/>
<dbReference type="SUPFAM" id="SSF51735">
    <property type="entry name" value="NAD(P)-binding Rossmann-fold domains"/>
    <property type="match status" value="1"/>
</dbReference>
<protein>
    <recommendedName>
        <fullName evidence="10">Glycerol-3-phosphate dehydrogenase</fullName>
        <ecNumber evidence="10">1.1.1.94</ecNumber>
    </recommendedName>
</protein>
<dbReference type="NCBIfam" id="NF000940">
    <property type="entry name" value="PRK00094.1-2"/>
    <property type="match status" value="1"/>
</dbReference>
<keyword evidence="8" id="KW-1208">Phospholipid metabolism</keyword>
<dbReference type="SUPFAM" id="SSF48179">
    <property type="entry name" value="6-phosphogluconate dehydrogenase C-terminal domain-like"/>
    <property type="match status" value="1"/>
</dbReference>
<gene>
    <name evidence="13" type="ORF">OUY18_00715</name>
</gene>
<name>A0ABT4BR05_9FIRM</name>
<organism evidence="13 14">
    <name type="scientific">Caproiciproducens galactitolivorans</name>
    <dbReference type="NCBI Taxonomy" id="642589"/>
    <lineage>
        <taxon>Bacteria</taxon>
        <taxon>Bacillati</taxon>
        <taxon>Bacillota</taxon>
        <taxon>Clostridia</taxon>
        <taxon>Eubacteriales</taxon>
        <taxon>Acutalibacteraceae</taxon>
        <taxon>Caproiciproducens</taxon>
    </lineage>
</organism>
<keyword evidence="14" id="KW-1185">Reference proteome</keyword>
<keyword evidence="6" id="KW-0443">Lipid metabolism</keyword>
<evidence type="ECO:0000256" key="9">
    <source>
        <dbReference type="RuleBase" id="RU000437"/>
    </source>
</evidence>
<dbReference type="Pfam" id="PF01210">
    <property type="entry name" value="NAD_Gly3P_dh_N"/>
    <property type="match status" value="1"/>
</dbReference>
<dbReference type="PANTHER" id="PTHR11728">
    <property type="entry name" value="GLYCEROL-3-PHOSPHATE DEHYDROGENASE"/>
    <property type="match status" value="1"/>
</dbReference>
<sequence length="318" mass="34811">MNISVIGCGRWGSFIAWYLDRLNHTITLYGRENSQKLQTFRKQRTNGLVTLNEGIQLTSDLKNAVESAEILVVSIGAQSFRGFMQQLAALDLGGKTIVLCMKGIEADTGKRLTQIVQEYAPKVPVAIWVGPGHVQNFVRGIPNCMVIDSSSMEIKEYLVKAFSSDLIRFYYGTDLIGNEVGAAAKNVIGIAGGMLDGLNRTALKGALMSRGTREIARLIQAMGGNEITAYGLSHLGDYEATVFSEYSHNRKFGELFVKGENYGELAEGVATTTALLKLGQETKVELPICRAVNSVINEGKEPKTVLSDLFLRSLKMEF</sequence>
<feature type="domain" description="Glycerol-3-phosphate dehydrogenase NAD-dependent N-terminal" evidence="11">
    <location>
        <begin position="3"/>
        <end position="153"/>
    </location>
</feature>
<dbReference type="PANTHER" id="PTHR11728:SF1">
    <property type="entry name" value="GLYCEROL-3-PHOSPHATE DEHYDROGENASE [NAD(+)] 2, CHLOROPLASTIC"/>
    <property type="match status" value="1"/>
</dbReference>
<evidence type="ECO:0000313" key="13">
    <source>
        <dbReference type="EMBL" id="MCY1712780.1"/>
    </source>
</evidence>
<evidence type="ECO:0000256" key="1">
    <source>
        <dbReference type="ARBA" id="ARBA00011009"/>
    </source>
</evidence>
<dbReference type="EC" id="1.1.1.94" evidence="10"/>
<dbReference type="RefSeq" id="WP_268056789.1">
    <property type="nucleotide sequence ID" value="NZ_JAPOHA010000001.1"/>
</dbReference>
<dbReference type="GO" id="GO:0047952">
    <property type="term" value="F:glycerol-3-phosphate dehydrogenase [NAD(P)+] activity"/>
    <property type="evidence" value="ECO:0007669"/>
    <property type="project" value="UniProtKB-EC"/>
</dbReference>
<dbReference type="Proteomes" id="UP001082703">
    <property type="component" value="Unassembled WGS sequence"/>
</dbReference>
<evidence type="ECO:0000259" key="11">
    <source>
        <dbReference type="Pfam" id="PF01210"/>
    </source>
</evidence>
<evidence type="ECO:0000256" key="6">
    <source>
        <dbReference type="ARBA" id="ARBA00023098"/>
    </source>
</evidence>
<dbReference type="EMBL" id="JAPOHA010000001">
    <property type="protein sequence ID" value="MCY1712780.1"/>
    <property type="molecule type" value="Genomic_DNA"/>
</dbReference>
<dbReference type="InterPro" id="IPR006109">
    <property type="entry name" value="G3P_DH_NAD-dep_C"/>
</dbReference>
<feature type="domain" description="Glycerol-3-phosphate dehydrogenase NAD-dependent C-terminal" evidence="12">
    <location>
        <begin position="174"/>
        <end position="306"/>
    </location>
</feature>
<dbReference type="Gene3D" id="1.10.1040.10">
    <property type="entry name" value="N-(1-d-carboxylethyl)-l-norvaline Dehydrogenase, domain 2"/>
    <property type="match status" value="1"/>
</dbReference>